<proteinExistence type="predicted"/>
<dbReference type="InterPro" id="IPR016181">
    <property type="entry name" value="Acyl_CoA_acyltransferase"/>
</dbReference>
<feature type="domain" description="BioF2-like acetyltransferase" evidence="1">
    <location>
        <begin position="158"/>
        <end position="273"/>
    </location>
</feature>
<dbReference type="Proteomes" id="UP000612329">
    <property type="component" value="Unassembled WGS sequence"/>
</dbReference>
<organism evidence="2 3">
    <name type="scientific">Yeosuana aromativorans</name>
    <dbReference type="NCBI Taxonomy" id="288019"/>
    <lineage>
        <taxon>Bacteria</taxon>
        <taxon>Pseudomonadati</taxon>
        <taxon>Bacteroidota</taxon>
        <taxon>Flavobacteriia</taxon>
        <taxon>Flavobacteriales</taxon>
        <taxon>Flavobacteriaceae</taxon>
        <taxon>Yeosuana</taxon>
    </lineage>
</organism>
<reference evidence="2" key="1">
    <citation type="journal article" date="2014" name="Int. J. Syst. Evol. Microbiol.">
        <title>Complete genome sequence of Corynebacterium casei LMG S-19264T (=DSM 44701T), isolated from a smear-ripened cheese.</title>
        <authorList>
            <consortium name="US DOE Joint Genome Institute (JGI-PGF)"/>
            <person name="Walter F."/>
            <person name="Albersmeier A."/>
            <person name="Kalinowski J."/>
            <person name="Ruckert C."/>
        </authorList>
    </citation>
    <scope>NUCLEOTIDE SEQUENCE</scope>
    <source>
        <strain evidence="2">JCM 12862</strain>
    </source>
</reference>
<dbReference type="EMBL" id="BMNR01000005">
    <property type="protein sequence ID" value="GGK28929.1"/>
    <property type="molecule type" value="Genomic_DNA"/>
</dbReference>
<accession>A0A8J3BQK2</accession>
<comment type="caution">
    <text evidence="2">The sequence shown here is derived from an EMBL/GenBank/DDBJ whole genome shotgun (WGS) entry which is preliminary data.</text>
</comment>
<evidence type="ECO:0000313" key="2">
    <source>
        <dbReference type="EMBL" id="GGK28929.1"/>
    </source>
</evidence>
<dbReference type="Pfam" id="PF13480">
    <property type="entry name" value="Acetyltransf_6"/>
    <property type="match status" value="1"/>
</dbReference>
<reference evidence="2" key="2">
    <citation type="submission" date="2020-09" db="EMBL/GenBank/DDBJ databases">
        <authorList>
            <person name="Sun Q."/>
            <person name="Ohkuma M."/>
        </authorList>
    </citation>
    <scope>NUCLEOTIDE SEQUENCE</scope>
    <source>
        <strain evidence="2">JCM 12862</strain>
    </source>
</reference>
<protein>
    <recommendedName>
        <fullName evidence="1">BioF2-like acetyltransferase domain-containing protein</fullName>
    </recommendedName>
</protein>
<evidence type="ECO:0000313" key="3">
    <source>
        <dbReference type="Proteomes" id="UP000612329"/>
    </source>
</evidence>
<dbReference type="AlphaFoldDB" id="A0A8J3BQK2"/>
<name>A0A8J3BQK2_9FLAO</name>
<evidence type="ECO:0000259" key="1">
    <source>
        <dbReference type="Pfam" id="PF13480"/>
    </source>
</evidence>
<dbReference type="InterPro" id="IPR038740">
    <property type="entry name" value="BioF2-like_GNAT_dom"/>
</dbReference>
<gene>
    <name evidence="2" type="ORF">GCM10007962_23940</name>
</gene>
<sequence length="417" mass="49385">MENNPFLSKTYVSTWLRHFNDSNPSISFDFIKNITFIKDKKFPIYFNTGKNQTNGLSYSLNILEAANFNNKVLLIMDVPDYIETSPIINTSLKLKKVRQYKGYLANLKGFSNYEAYIGRNFSSKSRSRILKYKKKLECCFNIKYETYFGENITKYEYEHIFQRFKELLKKQEDDKQIINQALFPKNWEYLYELIFPMILKKKAALIVIYDDNVPISITLSYVGKNIFSNSLMTFDSDYSKFHVGLIDIIMRFQFCIKEKINLCDFSKGDHDYKIRWGNTIYNFEYHIIYNSKSIVSLITASIVIFKFRIIQFLRDINIHTLFHKTIYFLKGHNNHINKTETYKITALNEVDNNLKLNEIDFRNPRYSFLKGTIYDFLYTSSESINDIKVLSVNDNLKETFLIIGKHRKGKIVSKNIE</sequence>
<keyword evidence="3" id="KW-1185">Reference proteome</keyword>
<dbReference type="SUPFAM" id="SSF55729">
    <property type="entry name" value="Acyl-CoA N-acyltransferases (Nat)"/>
    <property type="match status" value="1"/>
</dbReference>